<evidence type="ECO:0000313" key="1">
    <source>
        <dbReference type="EMBL" id="KAJ8316728.1"/>
    </source>
</evidence>
<dbReference type="Proteomes" id="UP001217089">
    <property type="component" value="Unassembled WGS sequence"/>
</dbReference>
<protein>
    <submittedName>
        <fullName evidence="1">Uncharacterized protein</fullName>
    </submittedName>
</protein>
<organism evidence="1 2">
    <name type="scientific">Tegillarca granosa</name>
    <name type="common">Malaysian cockle</name>
    <name type="synonym">Anadara granosa</name>
    <dbReference type="NCBI Taxonomy" id="220873"/>
    <lineage>
        <taxon>Eukaryota</taxon>
        <taxon>Metazoa</taxon>
        <taxon>Spiralia</taxon>
        <taxon>Lophotrochozoa</taxon>
        <taxon>Mollusca</taxon>
        <taxon>Bivalvia</taxon>
        <taxon>Autobranchia</taxon>
        <taxon>Pteriomorphia</taxon>
        <taxon>Arcoida</taxon>
        <taxon>Arcoidea</taxon>
        <taxon>Arcidae</taxon>
        <taxon>Tegillarca</taxon>
    </lineage>
</organism>
<dbReference type="EMBL" id="JARBDR010000253">
    <property type="protein sequence ID" value="KAJ8316728.1"/>
    <property type="molecule type" value="Genomic_DNA"/>
</dbReference>
<gene>
    <name evidence="1" type="ORF">KUTeg_005718</name>
</gene>
<accession>A0ABQ9FHD5</accession>
<proteinExistence type="predicted"/>
<comment type="caution">
    <text evidence="1">The sequence shown here is derived from an EMBL/GenBank/DDBJ whole genome shotgun (WGS) entry which is preliminary data.</text>
</comment>
<name>A0ABQ9FHD5_TEGGR</name>
<reference evidence="1 2" key="1">
    <citation type="submission" date="2022-12" db="EMBL/GenBank/DDBJ databases">
        <title>Chromosome-level genome of Tegillarca granosa.</title>
        <authorList>
            <person name="Kim J."/>
        </authorList>
    </citation>
    <scope>NUCLEOTIDE SEQUENCE [LARGE SCALE GENOMIC DNA]</scope>
    <source>
        <strain evidence="1">Teg-2019</strain>
        <tissue evidence="1">Adductor muscle</tissue>
    </source>
</reference>
<sequence length="333" mass="38164">MIKAVEHGAELQIFVPSWGYATGTQQIDVLKNSTELCASAIFHISKDSWESFHQDAYWYFLEICTNGNIDKARWYVGSHTQPSSVDTSGQTISRERIIWFVSGTLKSGQYLWSVSLSTENDHEVFQKNMYWWFSIWSTNGLLYMSRWNVGSHVSRPHTSQNVPMTWYADICWMLAYQHDDKGIALDGSFHFLRSAVLDGHRVKLVMVDYSIEADNLVIRSNTISSQLLGHVSKDNAGHFSNESYWFWNHVTTFGEGETIRYFVGSIANDVSSNYTTGAKWFIDTRHWKHVLSTSEYGIATFGSKSDLVQYIRTGSKLRCVVHFSTDNSVFSTW</sequence>
<keyword evidence="2" id="KW-1185">Reference proteome</keyword>
<evidence type="ECO:0000313" key="2">
    <source>
        <dbReference type="Proteomes" id="UP001217089"/>
    </source>
</evidence>